<evidence type="ECO:0000256" key="4">
    <source>
        <dbReference type="ARBA" id="ARBA00022679"/>
    </source>
</evidence>
<dbReference type="SMART" id="SM00091">
    <property type="entry name" value="PAS"/>
    <property type="match status" value="2"/>
</dbReference>
<proteinExistence type="predicted"/>
<dbReference type="Pfam" id="PF13426">
    <property type="entry name" value="PAS_9"/>
    <property type="match status" value="1"/>
</dbReference>
<evidence type="ECO:0000256" key="2">
    <source>
        <dbReference type="ARBA" id="ARBA00012438"/>
    </source>
</evidence>
<evidence type="ECO:0000256" key="9">
    <source>
        <dbReference type="ARBA" id="ARBA00023012"/>
    </source>
</evidence>
<dbReference type="SUPFAM" id="SSF55874">
    <property type="entry name" value="ATPase domain of HSP90 chaperone/DNA topoisomerase II/histidine kinase"/>
    <property type="match status" value="1"/>
</dbReference>
<evidence type="ECO:0000259" key="19">
    <source>
        <dbReference type="PROSITE" id="PS50113"/>
    </source>
</evidence>
<dbReference type="InterPro" id="IPR005467">
    <property type="entry name" value="His_kinase_dom"/>
</dbReference>
<organism evidence="20 21">
    <name type="scientific">Undibacterium parvum</name>
    <dbReference type="NCBI Taxonomy" id="401471"/>
    <lineage>
        <taxon>Bacteria</taxon>
        <taxon>Pseudomonadati</taxon>
        <taxon>Pseudomonadota</taxon>
        <taxon>Betaproteobacteria</taxon>
        <taxon>Burkholderiales</taxon>
        <taxon>Oxalobacteraceae</taxon>
        <taxon>Undibacterium</taxon>
    </lineage>
</organism>
<keyword evidence="4" id="KW-0808">Transferase</keyword>
<dbReference type="PRINTS" id="PR00344">
    <property type="entry name" value="BCTRLSENSOR"/>
</dbReference>
<keyword evidence="7" id="KW-0418">Kinase</keyword>
<evidence type="ECO:0000259" key="16">
    <source>
        <dbReference type="PROSITE" id="PS50109"/>
    </source>
</evidence>
<dbReference type="RefSeq" id="WP_126127901.1">
    <property type="nucleotide sequence ID" value="NZ_CP034464.1"/>
</dbReference>
<keyword evidence="6" id="KW-0547">Nucleotide-binding</keyword>
<evidence type="ECO:0000256" key="12">
    <source>
        <dbReference type="ARBA" id="ARBA00064003"/>
    </source>
</evidence>
<evidence type="ECO:0000256" key="3">
    <source>
        <dbReference type="ARBA" id="ARBA00022553"/>
    </source>
</evidence>
<evidence type="ECO:0000256" key="11">
    <source>
        <dbReference type="ARBA" id="ARBA00058004"/>
    </source>
</evidence>
<dbReference type="SMART" id="SM00086">
    <property type="entry name" value="PAC"/>
    <property type="match status" value="1"/>
</dbReference>
<evidence type="ECO:0000313" key="20">
    <source>
        <dbReference type="EMBL" id="AZP12521.1"/>
    </source>
</evidence>
<dbReference type="InterPro" id="IPR000700">
    <property type="entry name" value="PAS-assoc_C"/>
</dbReference>
<dbReference type="InterPro" id="IPR013656">
    <property type="entry name" value="PAS_4"/>
</dbReference>
<feature type="domain" description="PAS" evidence="18">
    <location>
        <begin position="269"/>
        <end position="314"/>
    </location>
</feature>
<dbReference type="InterPro" id="IPR003661">
    <property type="entry name" value="HisK_dim/P_dom"/>
</dbReference>
<dbReference type="Gene3D" id="3.30.450.20">
    <property type="entry name" value="PAS domain"/>
    <property type="match status" value="2"/>
</dbReference>
<comment type="catalytic activity">
    <reaction evidence="1">
        <text>ATP + protein L-histidine = ADP + protein N-phospho-L-histidine.</text>
        <dbReference type="EC" id="2.7.13.3"/>
    </reaction>
</comment>
<evidence type="ECO:0000259" key="17">
    <source>
        <dbReference type="PROSITE" id="PS50110"/>
    </source>
</evidence>
<dbReference type="EC" id="2.7.13.3" evidence="2"/>
<dbReference type="Pfam" id="PF00512">
    <property type="entry name" value="HisKA"/>
    <property type="match status" value="1"/>
</dbReference>
<dbReference type="InterPro" id="IPR003594">
    <property type="entry name" value="HATPase_dom"/>
</dbReference>
<dbReference type="SMART" id="SM00388">
    <property type="entry name" value="HisKA"/>
    <property type="match status" value="1"/>
</dbReference>
<dbReference type="GO" id="GO:0005524">
    <property type="term" value="F:ATP binding"/>
    <property type="evidence" value="ECO:0007669"/>
    <property type="project" value="UniProtKB-KW"/>
</dbReference>
<dbReference type="PANTHER" id="PTHR45339:SF1">
    <property type="entry name" value="HYBRID SIGNAL TRANSDUCTION HISTIDINE KINASE J"/>
    <property type="match status" value="1"/>
</dbReference>
<dbReference type="InterPro" id="IPR001610">
    <property type="entry name" value="PAC"/>
</dbReference>
<keyword evidence="9" id="KW-0902">Two-component regulatory system</keyword>
<feature type="domain" description="PAC" evidence="19">
    <location>
        <begin position="336"/>
        <end position="388"/>
    </location>
</feature>
<comment type="function">
    <text evidence="11">Member of the two-component regulatory system BvgS/BvgA. Phosphorylates BvgA via a four-step phosphorelay in response to environmental signals.</text>
</comment>
<dbReference type="PROSITE" id="PS50113">
    <property type="entry name" value="PAC"/>
    <property type="match status" value="1"/>
</dbReference>
<dbReference type="SMART" id="SM00387">
    <property type="entry name" value="HATPase_c"/>
    <property type="match status" value="1"/>
</dbReference>
<feature type="modified residue" description="4-aspartylphosphate" evidence="15">
    <location>
        <position position="722"/>
    </location>
</feature>
<evidence type="ECO:0000256" key="14">
    <source>
        <dbReference type="ARBA" id="ARBA00070152"/>
    </source>
</evidence>
<feature type="domain" description="Response regulatory" evidence="17">
    <location>
        <begin position="9"/>
        <end position="124"/>
    </location>
</feature>
<dbReference type="SUPFAM" id="SSF55785">
    <property type="entry name" value="PYP-like sensor domain (PAS domain)"/>
    <property type="match status" value="2"/>
</dbReference>
<dbReference type="OrthoDB" id="5290456at2"/>
<dbReference type="SMART" id="SM00448">
    <property type="entry name" value="REC"/>
    <property type="match status" value="2"/>
</dbReference>
<sequence length="793" mass="87886">MLTAAIKPKILVVEDENIVARDIAQQLSELGYDPVGITDLGEQAIILTKQLRPDLILMDIQLAGEIDGISAAQVIRTQYGTPVVFLTAFSADDTLARAKLVEPFGYILKPFSERELRTVLEMALYRYQAEHQLRISTALNRSILDSVKAEIAVLDSEGVIIDVNQAWRRFSLKNRPPHSEHLQDIGCRYECLSSADSNMRFAEETVSQARAGIQAVLDGRLPSFELEYAGVAEHRQSWFSLSVTPLGGHRQGAVVSHTDVSERVLAELELRKLSQVVEQSPEAIIITDIEGKIEYVNSTFLRNSGYSRAETLGKKPWMQAQLYASMQAAIARGASWTGELHNRRKDGSKYIEHAIVTPLRQADGSITHLVSLQEDITSKKRLADELERHRFHLEELVESRTRELAIARQQADSANRAKSRFLANMSHEIRTPMNAIIGMNFLLRQSTLTPDQAARLDKISSASEHLMAIIDDILDLSKIEAGQLQLEHTDFDLLAVIDNVHSIIGQAARNKGVTIVIESDMVPRFLKGDPTRLRQCLLNYASNAVKFTERGSICIQTALLQENDDDLLLRFSVKDGGIGIAPDKIAKLFQPFEQADASTTRKYGGTGLGLAITSRLAQLMGGSVGVESSPDIGSHFWFTARLQRSQNIVAQNYVNDHLTDAQTLITQLYSGRPILLVEDDMFNREIALELLSDTGLLVTSAENGLEALQTAQAAQYALILMDMQMPVMDGLDATRAIRQLAGYANTPIIAMTANAFNEDKIACTEAGMNDFLSKPVDPPLLYSVILKWLKLKN</sequence>
<dbReference type="FunFam" id="3.30.565.10:FF:000010">
    <property type="entry name" value="Sensor histidine kinase RcsC"/>
    <property type="match status" value="1"/>
</dbReference>
<dbReference type="PANTHER" id="PTHR45339">
    <property type="entry name" value="HYBRID SIGNAL TRANSDUCTION HISTIDINE KINASE J"/>
    <property type="match status" value="1"/>
</dbReference>
<dbReference type="Pfam" id="PF00072">
    <property type="entry name" value="Response_reg"/>
    <property type="match status" value="2"/>
</dbReference>
<dbReference type="GO" id="GO:0000155">
    <property type="term" value="F:phosphorelay sensor kinase activity"/>
    <property type="evidence" value="ECO:0007669"/>
    <property type="project" value="InterPro"/>
</dbReference>
<dbReference type="CDD" id="cd17534">
    <property type="entry name" value="REC_DC-like"/>
    <property type="match status" value="1"/>
</dbReference>
<protein>
    <recommendedName>
        <fullName evidence="13">Sensory/regulatory protein RpfC</fullName>
        <ecNumber evidence="2">2.7.13.3</ecNumber>
    </recommendedName>
    <alternativeName>
        <fullName evidence="14">Virulence sensor protein BvgS</fullName>
    </alternativeName>
</protein>
<dbReference type="Gene3D" id="3.30.565.10">
    <property type="entry name" value="Histidine kinase-like ATPase, C-terminal domain"/>
    <property type="match status" value="1"/>
</dbReference>
<dbReference type="CDD" id="cd16922">
    <property type="entry name" value="HATPase_EvgS-ArcB-TorS-like"/>
    <property type="match status" value="1"/>
</dbReference>
<dbReference type="SUPFAM" id="SSF47384">
    <property type="entry name" value="Homodimeric domain of signal transducing histidine kinase"/>
    <property type="match status" value="1"/>
</dbReference>
<evidence type="ECO:0000256" key="10">
    <source>
        <dbReference type="ARBA" id="ARBA00023026"/>
    </source>
</evidence>
<dbReference type="EMBL" id="CP034464">
    <property type="protein sequence ID" value="AZP12521.1"/>
    <property type="molecule type" value="Genomic_DNA"/>
</dbReference>
<evidence type="ECO:0000313" key="21">
    <source>
        <dbReference type="Proteomes" id="UP000275663"/>
    </source>
</evidence>
<dbReference type="InterPro" id="IPR036097">
    <property type="entry name" value="HisK_dim/P_sf"/>
</dbReference>
<dbReference type="CDD" id="cd00082">
    <property type="entry name" value="HisKA"/>
    <property type="match status" value="1"/>
</dbReference>
<dbReference type="InterPro" id="IPR035965">
    <property type="entry name" value="PAS-like_dom_sf"/>
</dbReference>
<gene>
    <name evidence="20" type="ORF">EJN92_11200</name>
</gene>
<dbReference type="AlphaFoldDB" id="A0A3Q9BRR9"/>
<dbReference type="CDD" id="cd17546">
    <property type="entry name" value="REC_hyHK_CKI1_RcsC-like"/>
    <property type="match status" value="1"/>
</dbReference>
<evidence type="ECO:0000256" key="7">
    <source>
        <dbReference type="ARBA" id="ARBA00022777"/>
    </source>
</evidence>
<dbReference type="Pfam" id="PF08448">
    <property type="entry name" value="PAS_4"/>
    <property type="match status" value="1"/>
</dbReference>
<dbReference type="KEGG" id="upv:EJN92_11200"/>
<reference evidence="20 21" key="1">
    <citation type="journal article" date="2011" name="Int. J. Syst. Evol. Microbiol.">
        <title>Description of Undibacterium oligocarboniphilum sp. nov., isolated from purified water, and Undibacterium pigrum strain CCUG 49012 as the type strain of Undibacterium parvum sp. nov., and emended descriptions of the genus Undibacterium and the species Undibacterium pigrum.</title>
        <authorList>
            <person name="Eder W."/>
            <person name="Wanner G."/>
            <person name="Ludwig W."/>
            <person name="Busse H.J."/>
            <person name="Ziemke-Kageler F."/>
            <person name="Lang E."/>
        </authorList>
    </citation>
    <scope>NUCLEOTIDE SEQUENCE [LARGE SCALE GENOMIC DNA]</scope>
    <source>
        <strain evidence="20 21">DSM 23061</strain>
    </source>
</reference>
<dbReference type="CDD" id="cd00130">
    <property type="entry name" value="PAS"/>
    <property type="match status" value="1"/>
</dbReference>
<evidence type="ECO:0000256" key="6">
    <source>
        <dbReference type="ARBA" id="ARBA00022741"/>
    </source>
</evidence>
<evidence type="ECO:0000256" key="5">
    <source>
        <dbReference type="ARBA" id="ARBA00022729"/>
    </source>
</evidence>
<evidence type="ECO:0000256" key="8">
    <source>
        <dbReference type="ARBA" id="ARBA00022840"/>
    </source>
</evidence>
<keyword evidence="10" id="KW-0843">Virulence</keyword>
<dbReference type="Pfam" id="PF02518">
    <property type="entry name" value="HATPase_c"/>
    <property type="match status" value="1"/>
</dbReference>
<dbReference type="PROSITE" id="PS50110">
    <property type="entry name" value="RESPONSE_REGULATORY"/>
    <property type="match status" value="2"/>
</dbReference>
<dbReference type="Gene3D" id="3.40.50.2300">
    <property type="match status" value="2"/>
</dbReference>
<evidence type="ECO:0000256" key="1">
    <source>
        <dbReference type="ARBA" id="ARBA00000085"/>
    </source>
</evidence>
<keyword evidence="21" id="KW-1185">Reference proteome</keyword>
<dbReference type="PROSITE" id="PS50109">
    <property type="entry name" value="HIS_KIN"/>
    <property type="match status" value="1"/>
</dbReference>
<evidence type="ECO:0000256" key="15">
    <source>
        <dbReference type="PROSITE-ProRule" id="PRU00169"/>
    </source>
</evidence>
<name>A0A3Q9BRR9_9BURK</name>
<evidence type="ECO:0000256" key="13">
    <source>
        <dbReference type="ARBA" id="ARBA00068150"/>
    </source>
</evidence>
<keyword evidence="5" id="KW-0732">Signal</keyword>
<dbReference type="FunFam" id="1.10.287.130:FF:000002">
    <property type="entry name" value="Two-component osmosensing histidine kinase"/>
    <property type="match status" value="1"/>
</dbReference>
<dbReference type="NCBIfam" id="TIGR00229">
    <property type="entry name" value="sensory_box"/>
    <property type="match status" value="1"/>
</dbReference>
<dbReference type="PROSITE" id="PS50112">
    <property type="entry name" value="PAS"/>
    <property type="match status" value="1"/>
</dbReference>
<keyword evidence="8" id="KW-0067">ATP-binding</keyword>
<feature type="domain" description="Response regulatory" evidence="17">
    <location>
        <begin position="673"/>
        <end position="789"/>
    </location>
</feature>
<dbReference type="SUPFAM" id="SSF52172">
    <property type="entry name" value="CheY-like"/>
    <property type="match status" value="2"/>
</dbReference>
<dbReference type="InterPro" id="IPR036890">
    <property type="entry name" value="HATPase_C_sf"/>
</dbReference>
<dbReference type="InterPro" id="IPR011006">
    <property type="entry name" value="CheY-like_superfamily"/>
</dbReference>
<dbReference type="InterPro" id="IPR000014">
    <property type="entry name" value="PAS"/>
</dbReference>
<dbReference type="InterPro" id="IPR001789">
    <property type="entry name" value="Sig_transdc_resp-reg_receiver"/>
</dbReference>
<keyword evidence="3 15" id="KW-0597">Phosphoprotein</keyword>
<dbReference type="InterPro" id="IPR004358">
    <property type="entry name" value="Sig_transdc_His_kin-like_C"/>
</dbReference>
<evidence type="ECO:0000259" key="18">
    <source>
        <dbReference type="PROSITE" id="PS50112"/>
    </source>
</evidence>
<comment type="subunit">
    <text evidence="12">At low DSF concentrations, interacts with RpfF.</text>
</comment>
<accession>A0A3Q9BRR9</accession>
<dbReference type="Proteomes" id="UP000275663">
    <property type="component" value="Chromosome"/>
</dbReference>
<dbReference type="Gene3D" id="1.10.287.130">
    <property type="match status" value="1"/>
</dbReference>
<feature type="modified residue" description="4-aspartylphosphate" evidence="15">
    <location>
        <position position="59"/>
    </location>
</feature>
<feature type="domain" description="Histidine kinase" evidence="16">
    <location>
        <begin position="424"/>
        <end position="644"/>
    </location>
</feature>